<evidence type="ECO:0000256" key="4">
    <source>
        <dbReference type="ARBA" id="ARBA00022576"/>
    </source>
</evidence>
<dbReference type="RefSeq" id="WP_176788067.1">
    <property type="nucleotide sequence ID" value="NZ_JABXWR010000001.1"/>
</dbReference>
<keyword evidence="6 9" id="KW-0663">Pyridoxal phosphate</keyword>
<dbReference type="GO" id="GO:0030170">
    <property type="term" value="F:pyridoxal phosphate binding"/>
    <property type="evidence" value="ECO:0007669"/>
    <property type="project" value="InterPro"/>
</dbReference>
<dbReference type="InterPro" id="IPR049704">
    <property type="entry name" value="Aminotrans_3_PPA_site"/>
</dbReference>
<dbReference type="Proteomes" id="UP000570823">
    <property type="component" value="Unassembled WGS sequence"/>
</dbReference>
<accession>A0A7K4HM67</accession>
<evidence type="ECO:0000313" key="10">
    <source>
        <dbReference type="EMBL" id="NVO66365.1"/>
    </source>
</evidence>
<evidence type="ECO:0000313" key="11">
    <source>
        <dbReference type="Proteomes" id="UP000570823"/>
    </source>
</evidence>
<dbReference type="Pfam" id="PF00202">
    <property type="entry name" value="Aminotran_3"/>
    <property type="match status" value="1"/>
</dbReference>
<evidence type="ECO:0000256" key="2">
    <source>
        <dbReference type="ARBA" id="ARBA00008954"/>
    </source>
</evidence>
<dbReference type="InterPro" id="IPR015422">
    <property type="entry name" value="PyrdxlP-dep_Trfase_small"/>
</dbReference>
<dbReference type="EMBL" id="JABXWR010000001">
    <property type="protein sequence ID" value="NVO66365.1"/>
    <property type="molecule type" value="Genomic_DNA"/>
</dbReference>
<dbReference type="PROSITE" id="PS00600">
    <property type="entry name" value="AA_TRANSFER_CLASS_3"/>
    <property type="match status" value="1"/>
</dbReference>
<dbReference type="CDD" id="cd00610">
    <property type="entry name" value="OAT_like"/>
    <property type="match status" value="1"/>
</dbReference>
<dbReference type="EC" id="2.6.1.13" evidence="3"/>
<dbReference type="InterPro" id="IPR015421">
    <property type="entry name" value="PyrdxlP-dep_Trfase_major"/>
</dbReference>
<proteinExistence type="inferred from homology"/>
<dbReference type="Gene3D" id="3.90.1150.10">
    <property type="entry name" value="Aspartate Aminotransferase, domain 1"/>
    <property type="match status" value="1"/>
</dbReference>
<evidence type="ECO:0000256" key="1">
    <source>
        <dbReference type="ARBA" id="ARBA00001933"/>
    </source>
</evidence>
<dbReference type="NCBIfam" id="NF004426">
    <property type="entry name" value="PRK05769.1"/>
    <property type="match status" value="1"/>
</dbReference>
<dbReference type="FunFam" id="3.40.640.10:FF:000013">
    <property type="entry name" value="4-aminobutyrate aminotransferase"/>
    <property type="match status" value="1"/>
</dbReference>
<evidence type="ECO:0000256" key="3">
    <source>
        <dbReference type="ARBA" id="ARBA00012924"/>
    </source>
</evidence>
<dbReference type="PANTHER" id="PTHR11986:SF58">
    <property type="entry name" value="LEUCINE_METHIONINE RACEMASE"/>
    <property type="match status" value="1"/>
</dbReference>
<reference evidence="10 11" key="1">
    <citation type="submission" date="2020-06" db="EMBL/GenBank/DDBJ databases">
        <title>Methanofollis fontis sp. nov., a methanogen isolated from marine sediments near a cold seep at Four-Way Closure Ridge offshore southwestern Taiwan.</title>
        <authorList>
            <person name="Chen S.-C."/>
            <person name="Teng N.-H."/>
            <person name="Lin Y.-S."/>
            <person name="Lai M.-C."/>
            <person name="Chen H.-H."/>
            <person name="Wang C.-C."/>
        </authorList>
    </citation>
    <scope>NUCLEOTIDE SEQUENCE [LARGE SCALE GENOMIC DNA]</scope>
    <source>
        <strain evidence="10 11">DSM 2702</strain>
    </source>
</reference>
<sequence>MDPLIQVTPPGPRARAVLERDAGVVSQSMVRAYPLVLERAEGTNLWDVDGNRYLDFTAGISVMNVGWNHPAVVGTVREQVGRLSHAAFLDFCSEVPVRFAEELVGMLPGGLDRLYFSNSGAETVEAALKLARHHTKRKYFISFYGGFHGRTYGALSLTAAKVIQRKHFGPFLPVVHAPYPDPYRPLCPCAGDECALDAIRYIKEEIFRTEVSPEEVAAIVVEPVQGEGGYIVPPRPFLRALRDLCDEHGILLVADEVQSGCYRTGRFLASEHSGVVPDIVCLAKALGGGLPLGVTVASDEVMTWPPGSHASTFGGNCAACAAGLAVLSVMREEGFGERVRETGEHLLAGLRGLMDRHRIVGDVRGIGLMAAIELVRDRETKEPAREERNAILRRAFEAGLTLLPAGESAIRFSPPLTIRPAEIDAGLRVLDRAMEGY</sequence>
<dbReference type="InterPro" id="IPR005814">
    <property type="entry name" value="Aminotrans_3"/>
</dbReference>
<keyword evidence="11" id="KW-1185">Reference proteome</keyword>
<evidence type="ECO:0000256" key="9">
    <source>
        <dbReference type="RuleBase" id="RU003560"/>
    </source>
</evidence>
<evidence type="ECO:0000256" key="5">
    <source>
        <dbReference type="ARBA" id="ARBA00022679"/>
    </source>
</evidence>
<gene>
    <name evidence="10" type="ORF">HWN36_03330</name>
</gene>
<dbReference type="GO" id="GO:0042802">
    <property type="term" value="F:identical protein binding"/>
    <property type="evidence" value="ECO:0007669"/>
    <property type="project" value="TreeGrafter"/>
</dbReference>
<organism evidence="10 11">
    <name type="scientific">Methanofollis tationis</name>
    <dbReference type="NCBI Taxonomy" id="81417"/>
    <lineage>
        <taxon>Archaea</taxon>
        <taxon>Methanobacteriati</taxon>
        <taxon>Methanobacteriota</taxon>
        <taxon>Stenosarchaea group</taxon>
        <taxon>Methanomicrobia</taxon>
        <taxon>Methanomicrobiales</taxon>
        <taxon>Methanomicrobiaceae</taxon>
        <taxon>Methanofollis</taxon>
    </lineage>
</organism>
<dbReference type="AlphaFoldDB" id="A0A7K4HM67"/>
<dbReference type="GO" id="GO:0004587">
    <property type="term" value="F:ornithine aminotransferase activity"/>
    <property type="evidence" value="ECO:0007669"/>
    <property type="project" value="UniProtKB-EC"/>
</dbReference>
<protein>
    <recommendedName>
        <fullName evidence="8">Ornithine aminotransferase</fullName>
        <ecNumber evidence="3">2.6.1.13</ecNumber>
    </recommendedName>
</protein>
<dbReference type="PANTHER" id="PTHR11986">
    <property type="entry name" value="AMINOTRANSFERASE CLASS III"/>
    <property type="match status" value="1"/>
</dbReference>
<dbReference type="InterPro" id="IPR050103">
    <property type="entry name" value="Class-III_PLP-dep_AT"/>
</dbReference>
<evidence type="ECO:0000256" key="6">
    <source>
        <dbReference type="ARBA" id="ARBA00022898"/>
    </source>
</evidence>
<evidence type="ECO:0000256" key="7">
    <source>
        <dbReference type="ARBA" id="ARBA00052899"/>
    </source>
</evidence>
<comment type="catalytic activity">
    <reaction evidence="7">
        <text>L-ornithine + 2-oxoglutarate = L-glutamate 5-semialdehyde + L-glutamate</text>
        <dbReference type="Rhea" id="RHEA:25160"/>
        <dbReference type="ChEBI" id="CHEBI:16810"/>
        <dbReference type="ChEBI" id="CHEBI:29985"/>
        <dbReference type="ChEBI" id="CHEBI:46911"/>
        <dbReference type="ChEBI" id="CHEBI:58066"/>
        <dbReference type="EC" id="2.6.1.13"/>
    </reaction>
</comment>
<dbReference type="SUPFAM" id="SSF53383">
    <property type="entry name" value="PLP-dependent transferases"/>
    <property type="match status" value="1"/>
</dbReference>
<dbReference type="InterPro" id="IPR015424">
    <property type="entry name" value="PyrdxlP-dep_Trfase"/>
</dbReference>
<comment type="similarity">
    <text evidence="2 9">Belongs to the class-III pyridoxal-phosphate-dependent aminotransferase family.</text>
</comment>
<evidence type="ECO:0000256" key="8">
    <source>
        <dbReference type="ARBA" id="ARBA00073894"/>
    </source>
</evidence>
<dbReference type="PIRSF" id="PIRSF000521">
    <property type="entry name" value="Transaminase_4ab_Lys_Orn"/>
    <property type="match status" value="1"/>
</dbReference>
<name>A0A7K4HM67_9EURY</name>
<dbReference type="Gene3D" id="3.40.640.10">
    <property type="entry name" value="Type I PLP-dependent aspartate aminotransferase-like (Major domain)"/>
    <property type="match status" value="1"/>
</dbReference>
<keyword evidence="5 10" id="KW-0808">Transferase</keyword>
<comment type="caution">
    <text evidence="10">The sequence shown here is derived from an EMBL/GenBank/DDBJ whole genome shotgun (WGS) entry which is preliminary data.</text>
</comment>
<comment type="cofactor">
    <cofactor evidence="1">
        <name>pyridoxal 5'-phosphate</name>
        <dbReference type="ChEBI" id="CHEBI:597326"/>
    </cofactor>
</comment>
<dbReference type="OrthoDB" id="6534at2157"/>
<keyword evidence="4 10" id="KW-0032">Aminotransferase</keyword>